<dbReference type="InterPro" id="IPR039435">
    <property type="entry name" value="DosC_GS"/>
</dbReference>
<keyword evidence="14" id="KW-1185">Reference proteome</keyword>
<keyword evidence="6" id="KW-0479">Metal-binding</keyword>
<evidence type="ECO:0000256" key="3">
    <source>
        <dbReference type="ARBA" id="ARBA00015125"/>
    </source>
</evidence>
<evidence type="ECO:0000256" key="6">
    <source>
        <dbReference type="ARBA" id="ARBA00022723"/>
    </source>
</evidence>
<comment type="caution">
    <text evidence="13">The sequence shown here is derived from an EMBL/GenBank/DDBJ whole genome shotgun (WGS) entry which is preliminary data.</text>
</comment>
<dbReference type="Gene3D" id="1.10.490.10">
    <property type="entry name" value="Globins"/>
    <property type="match status" value="1"/>
</dbReference>
<organism evidence="13 14">
    <name type="scientific">Martelella alba</name>
    <dbReference type="NCBI Taxonomy" id="2590451"/>
    <lineage>
        <taxon>Bacteria</taxon>
        <taxon>Pseudomonadati</taxon>
        <taxon>Pseudomonadota</taxon>
        <taxon>Alphaproteobacteria</taxon>
        <taxon>Hyphomicrobiales</taxon>
        <taxon>Aurantimonadaceae</taxon>
        <taxon>Martelella</taxon>
    </lineage>
</organism>
<dbReference type="Proteomes" id="UP000305202">
    <property type="component" value="Unassembled WGS sequence"/>
</dbReference>
<evidence type="ECO:0000313" key="14">
    <source>
        <dbReference type="Proteomes" id="UP000305202"/>
    </source>
</evidence>
<evidence type="ECO:0000256" key="8">
    <source>
        <dbReference type="ARBA" id="ARBA00022842"/>
    </source>
</evidence>
<dbReference type="EMBL" id="SZPQ01000002">
    <property type="protein sequence ID" value="TKI08174.1"/>
    <property type="molecule type" value="Genomic_DNA"/>
</dbReference>
<dbReference type="PROSITE" id="PS50887">
    <property type="entry name" value="GGDEF"/>
    <property type="match status" value="1"/>
</dbReference>
<evidence type="ECO:0000256" key="11">
    <source>
        <dbReference type="ARBA" id="ARBA00034247"/>
    </source>
</evidence>
<dbReference type="SUPFAM" id="SSF55073">
    <property type="entry name" value="Nucleotide cyclase"/>
    <property type="match status" value="1"/>
</dbReference>
<dbReference type="InterPro" id="IPR029787">
    <property type="entry name" value="Nucleotide_cyclase"/>
</dbReference>
<reference evidence="13 14" key="1">
    <citation type="submission" date="2019-04" db="EMBL/GenBank/DDBJ databases">
        <authorList>
            <person name="Li M."/>
            <person name="Gao C."/>
        </authorList>
    </citation>
    <scope>NUCLEOTIDE SEQUENCE [LARGE SCALE GENOMIC DNA]</scope>
    <source>
        <strain evidence="13 14">BGMRC 2031</strain>
    </source>
</reference>
<dbReference type="InterPro" id="IPR043128">
    <property type="entry name" value="Rev_trsase/Diguanyl_cyclase"/>
</dbReference>
<dbReference type="EC" id="2.7.7.65" evidence="2"/>
<dbReference type="SMART" id="SM00267">
    <property type="entry name" value="GGDEF"/>
    <property type="match status" value="1"/>
</dbReference>
<dbReference type="InterPro" id="IPR000160">
    <property type="entry name" value="GGDEF_dom"/>
</dbReference>
<keyword evidence="5" id="KW-0808">Transferase</keyword>
<comment type="catalytic activity">
    <reaction evidence="11">
        <text>2 GTP = 3',3'-c-di-GMP + 2 diphosphate</text>
        <dbReference type="Rhea" id="RHEA:24898"/>
        <dbReference type="ChEBI" id="CHEBI:33019"/>
        <dbReference type="ChEBI" id="CHEBI:37565"/>
        <dbReference type="ChEBI" id="CHEBI:58805"/>
        <dbReference type="EC" id="2.7.7.65"/>
    </reaction>
</comment>
<sequence>MRIDGPSYDNLILGEWRELIAFTGNAAHTLLLSLSNEDISPLVDDFYDYMLSDDDARLFLSSKQVKERLHGTLLNWIKQVLGSSDANLEQLIAAQRKVGEMHARIGIPIDLVARGARRVKLGLYQCLCREERDTALCYDAMRFASLVMDTAIEVMTTAYSRTHDSTTKDKENYRLFSIMDNVNVERERQLAALLNWENHFIYTVATGLPVGEIQDLAESEFGLWFQHKGRHVFEQGDEATEIAALLGNTDGFIHGYSPAMLAVAEERYLLLRTVRNRVMKLTSLLSSLFDELAKFENGKDPLTNLLNRRFIPTILRREIALSMRNKSPFVIAMLDIDYFKRINDQYGHDTGDQALKSIAAMLYESVRSSDYVFRYGGEEFMLILVETTENQALQIIENIRAKIAHRPIHAAGGQKIELTVSAGLCPFDGHPDFDRLIRKADSALYSAKQQGRDRIRTYRSEGK</sequence>
<evidence type="ECO:0000256" key="9">
    <source>
        <dbReference type="ARBA" id="ARBA00023004"/>
    </source>
</evidence>
<dbReference type="Pfam" id="PF21118">
    <property type="entry name" value="DosC_2nd"/>
    <property type="match status" value="1"/>
</dbReference>
<dbReference type="InterPro" id="IPR012292">
    <property type="entry name" value="Globin/Proto"/>
</dbReference>
<dbReference type="SUPFAM" id="SSF46458">
    <property type="entry name" value="Globin-like"/>
    <property type="match status" value="1"/>
</dbReference>
<evidence type="ECO:0000256" key="7">
    <source>
        <dbReference type="ARBA" id="ARBA00022741"/>
    </source>
</evidence>
<name>A0ABY2SQ00_9HYPH</name>
<dbReference type="Gene3D" id="3.30.70.270">
    <property type="match status" value="1"/>
</dbReference>
<dbReference type="PANTHER" id="PTHR45138">
    <property type="entry name" value="REGULATORY COMPONENTS OF SENSORY TRANSDUCTION SYSTEM"/>
    <property type="match status" value="1"/>
</dbReference>
<keyword evidence="7" id="KW-0547">Nucleotide-binding</keyword>
<dbReference type="RefSeq" id="WP_136988448.1">
    <property type="nucleotide sequence ID" value="NZ_SZPQ01000002.1"/>
</dbReference>
<evidence type="ECO:0000256" key="1">
    <source>
        <dbReference type="ARBA" id="ARBA00001971"/>
    </source>
</evidence>
<dbReference type="InterPro" id="IPR044398">
    <property type="entry name" value="Globin-sensor_dom"/>
</dbReference>
<accession>A0ABY2SQ00</accession>
<dbReference type="InterPro" id="IPR048442">
    <property type="entry name" value="DosC_2nd"/>
</dbReference>
<dbReference type="InterPro" id="IPR009050">
    <property type="entry name" value="Globin-like_sf"/>
</dbReference>
<evidence type="ECO:0000256" key="4">
    <source>
        <dbReference type="ARBA" id="ARBA00022617"/>
    </source>
</evidence>
<evidence type="ECO:0000256" key="10">
    <source>
        <dbReference type="ARBA" id="ARBA00029839"/>
    </source>
</evidence>
<evidence type="ECO:0000256" key="5">
    <source>
        <dbReference type="ARBA" id="ARBA00022679"/>
    </source>
</evidence>
<comment type="cofactor">
    <cofactor evidence="1">
        <name>heme</name>
        <dbReference type="ChEBI" id="CHEBI:30413"/>
    </cofactor>
</comment>
<dbReference type="InterPro" id="IPR050469">
    <property type="entry name" value="Diguanylate_Cyclase"/>
</dbReference>
<keyword evidence="9" id="KW-0408">Iron</keyword>
<keyword evidence="8" id="KW-0460">Magnesium</keyword>
<dbReference type="NCBIfam" id="TIGR00254">
    <property type="entry name" value="GGDEF"/>
    <property type="match status" value="1"/>
</dbReference>
<evidence type="ECO:0000256" key="2">
    <source>
        <dbReference type="ARBA" id="ARBA00012528"/>
    </source>
</evidence>
<keyword evidence="4" id="KW-0349">Heme</keyword>
<dbReference type="Pfam" id="PF11563">
    <property type="entry name" value="Protoglobin"/>
    <property type="match status" value="1"/>
</dbReference>
<feature type="domain" description="GGDEF" evidence="12">
    <location>
        <begin position="327"/>
        <end position="460"/>
    </location>
</feature>
<protein>
    <recommendedName>
        <fullName evidence="3">Diguanylate cyclase DosC</fullName>
        <ecNumber evidence="2">2.7.7.65</ecNumber>
    </recommendedName>
    <alternativeName>
        <fullName evidence="10">Direct oxygen-sensing cyclase</fullName>
    </alternativeName>
</protein>
<dbReference type="CDD" id="cd01949">
    <property type="entry name" value="GGDEF"/>
    <property type="match status" value="1"/>
</dbReference>
<dbReference type="PANTHER" id="PTHR45138:SF9">
    <property type="entry name" value="DIGUANYLATE CYCLASE DGCM-RELATED"/>
    <property type="match status" value="1"/>
</dbReference>
<evidence type="ECO:0000259" key="12">
    <source>
        <dbReference type="PROSITE" id="PS50887"/>
    </source>
</evidence>
<evidence type="ECO:0000313" key="13">
    <source>
        <dbReference type="EMBL" id="TKI08174.1"/>
    </source>
</evidence>
<dbReference type="CDD" id="cd14757">
    <property type="entry name" value="GS_EcDosC-like_GGDEF"/>
    <property type="match status" value="1"/>
</dbReference>
<proteinExistence type="predicted"/>
<dbReference type="Pfam" id="PF00990">
    <property type="entry name" value="GGDEF"/>
    <property type="match status" value="1"/>
</dbReference>
<gene>
    <name evidence="13" type="ORF">FCN80_03215</name>
</gene>